<name>A0A5D4TII0_9BACI</name>
<evidence type="ECO:0000313" key="1">
    <source>
        <dbReference type="EMBL" id="TYS87222.1"/>
    </source>
</evidence>
<protein>
    <submittedName>
        <fullName evidence="1">Uncharacterized protein</fullName>
    </submittedName>
</protein>
<comment type="caution">
    <text evidence="1">The sequence shown here is derived from an EMBL/GenBank/DDBJ whole genome shotgun (WGS) entry which is preliminary data.</text>
</comment>
<dbReference type="Proteomes" id="UP000324269">
    <property type="component" value="Unassembled WGS sequence"/>
</dbReference>
<reference evidence="1 2" key="1">
    <citation type="submission" date="2019-08" db="EMBL/GenBank/DDBJ databases">
        <title>Bacillus genomes from the desert of Cuatro Cienegas, Coahuila.</title>
        <authorList>
            <person name="Olmedo-Alvarez G."/>
        </authorList>
    </citation>
    <scope>NUCLEOTIDE SEQUENCE [LARGE SCALE GENOMIC DNA]</scope>
    <source>
        <strain evidence="1 2">CH87b_3T</strain>
    </source>
</reference>
<sequence>MTNRQANSSIKGYNYQFLSSIHEIIHEISDASEFVIEGIEDLDINKEEESILVQYKYHEFKNFQNSRVAKPLAIMFNHFLNNRQKKYKYRLFIYITDKLPNINITLLYEILSLDSGSKYISEDNKPFIKDSKLLMEFLEFFHWEVSLKYEIMEREIIELLIETYSISESSAEYFYLPNAFKILNDLAIKSDPVERTITKLWFKNTLSKYRKDLDFEFITRFKSFHATKKYIKNELMTRNIKKNTREFVVYIGNPLRGDLSSFIINLAKKFYYSGNRNDTKPVTFVVNGNKEEIMALKKNIYSHLSNTNELIIMNDGYEDYRFNSQMFNCAPFTVALPLRGKVNIPNYNFKMIRLNTFSEHKRKINLIAPVVISIDGGFGDFEEHYDYFSLRGLKNDEIIELLGGN</sequence>
<organism evidence="1 2">
    <name type="scientific">Rossellomorea aquimaris</name>
    <dbReference type="NCBI Taxonomy" id="189382"/>
    <lineage>
        <taxon>Bacteria</taxon>
        <taxon>Bacillati</taxon>
        <taxon>Bacillota</taxon>
        <taxon>Bacilli</taxon>
        <taxon>Bacillales</taxon>
        <taxon>Bacillaceae</taxon>
        <taxon>Rossellomorea</taxon>
    </lineage>
</organism>
<accession>A0A5D4TII0</accession>
<proteinExistence type="predicted"/>
<dbReference type="EMBL" id="VTEZ01000002">
    <property type="protein sequence ID" value="TYS87222.1"/>
    <property type="molecule type" value="Genomic_DNA"/>
</dbReference>
<evidence type="ECO:0000313" key="2">
    <source>
        <dbReference type="Proteomes" id="UP000324269"/>
    </source>
</evidence>
<dbReference type="AlphaFoldDB" id="A0A5D4TII0"/>
<dbReference type="OrthoDB" id="8403777at2"/>
<dbReference type="RefSeq" id="WP_148970867.1">
    <property type="nucleotide sequence ID" value="NZ_JBNIKW010000007.1"/>
</dbReference>
<gene>
    <name evidence="1" type="ORF">FZC85_09635</name>
</gene>